<dbReference type="Proteomes" id="UP000515124">
    <property type="component" value="Unplaced"/>
</dbReference>
<keyword evidence="2 4" id="KW-0328">Glycosyltransferase</keyword>
<evidence type="ECO:0000256" key="3">
    <source>
        <dbReference type="ARBA" id="ARBA00022679"/>
    </source>
</evidence>
<dbReference type="KEGG" id="pavi:110760670"/>
<dbReference type="PROSITE" id="PS00375">
    <property type="entry name" value="UDPGT"/>
    <property type="match status" value="1"/>
</dbReference>
<proteinExistence type="inferred from homology"/>
<dbReference type="RefSeq" id="XP_021818666.1">
    <property type="nucleotide sequence ID" value="XM_021962974.1"/>
</dbReference>
<reference evidence="7" key="1">
    <citation type="submission" date="2025-08" db="UniProtKB">
        <authorList>
            <consortium name="RefSeq"/>
        </authorList>
    </citation>
    <scope>IDENTIFICATION</scope>
</reference>
<name>A0A6P5SYA3_PRUAV</name>
<dbReference type="GO" id="GO:0008194">
    <property type="term" value="F:UDP-glycosyltransferase activity"/>
    <property type="evidence" value="ECO:0007669"/>
    <property type="project" value="InterPro"/>
</dbReference>
<evidence type="ECO:0000256" key="5">
    <source>
        <dbReference type="RuleBase" id="RU362057"/>
    </source>
</evidence>
<gene>
    <name evidence="7" type="primary">LOC110760670</name>
</gene>
<dbReference type="Pfam" id="PF00201">
    <property type="entry name" value="UDPGT"/>
    <property type="match status" value="1"/>
</dbReference>
<organism evidence="6 7">
    <name type="scientific">Prunus avium</name>
    <name type="common">Cherry</name>
    <name type="synonym">Cerasus avium</name>
    <dbReference type="NCBI Taxonomy" id="42229"/>
    <lineage>
        <taxon>Eukaryota</taxon>
        <taxon>Viridiplantae</taxon>
        <taxon>Streptophyta</taxon>
        <taxon>Embryophyta</taxon>
        <taxon>Tracheophyta</taxon>
        <taxon>Spermatophyta</taxon>
        <taxon>Magnoliopsida</taxon>
        <taxon>eudicotyledons</taxon>
        <taxon>Gunneridae</taxon>
        <taxon>Pentapetalae</taxon>
        <taxon>rosids</taxon>
        <taxon>fabids</taxon>
        <taxon>Rosales</taxon>
        <taxon>Rosaceae</taxon>
        <taxon>Amygdaloideae</taxon>
        <taxon>Amygdaleae</taxon>
        <taxon>Prunus</taxon>
    </lineage>
</organism>
<evidence type="ECO:0000256" key="4">
    <source>
        <dbReference type="RuleBase" id="RU003718"/>
    </source>
</evidence>
<dbReference type="GeneID" id="110760670"/>
<protein>
    <recommendedName>
        <fullName evidence="5">Glycosyltransferase</fullName>
        <ecNumber evidence="5">2.4.1.-</ecNumber>
    </recommendedName>
</protein>
<dbReference type="AlphaFoldDB" id="A0A6P5SYA3"/>
<dbReference type="FunFam" id="3.40.50.2000:FF:000051">
    <property type="entry name" value="Glycosyltransferase"/>
    <property type="match status" value="1"/>
</dbReference>
<evidence type="ECO:0000256" key="2">
    <source>
        <dbReference type="ARBA" id="ARBA00022676"/>
    </source>
</evidence>
<accession>A0A6P5SYA3</accession>
<dbReference type="FunFam" id="3.40.50.2000:FF:000054">
    <property type="entry name" value="Glycosyltransferase"/>
    <property type="match status" value="1"/>
</dbReference>
<dbReference type="InterPro" id="IPR002213">
    <property type="entry name" value="UDP_glucos_trans"/>
</dbReference>
<evidence type="ECO:0000313" key="6">
    <source>
        <dbReference type="Proteomes" id="UP000515124"/>
    </source>
</evidence>
<sequence>MKRQGKPTILSREPHDLITTKVLSQHENTSTPSSSSSSHQQTVISIFIKYLLKPPNPSILFFLLPFSFPKHQKLHSFHLIAMELDNHHHNKLIKPPHIAIVPSPGIGHLISLAELAKRLVVHCSFTFTFIIPNDGSHLAPQKKVLEALDPQAISHIFLPPVSFHDLPEDVIIETKIALTMTRSLSALHDSFKVLAESTRLVALVVDLFGADAFDVANEFHVSPYIFFPSSAMGLWLSFHLPHLDETTTYEYKDLPEKVQLPGCVPLHGRDFPDPFQDRSNEAYKAIIQICKKYRSAAGIMVNSFVDLEPGAFKAFKEQGQGFPQVYPVGPVIKTDSADGFEENECLKWLDKQPNGSVLFVSFGSGGSFSQEQMTELAFGLELSGQRFIWVVKSPNETAKNASYFSIQGTEDPCGFLPHGFLERIKEVGLVVPSWAPQVQVLSHGSTSGFLTHCGWNSTLESIVHGVPLIAWPLYAEQKINKVLLVDGLKVALGVQVNEKGIVERQDIAKAVRALIEGDEGKLLRSKMKELEEAAKVALTQEGSSTKSLAEVAQIWKGLKI</sequence>
<dbReference type="PANTHER" id="PTHR48045:SF12">
    <property type="entry name" value="GLYCOSYLTRANSFERASE"/>
    <property type="match status" value="1"/>
</dbReference>
<dbReference type="InterPro" id="IPR035595">
    <property type="entry name" value="UDP_glycos_trans_CS"/>
</dbReference>
<dbReference type="PANTHER" id="PTHR48045">
    <property type="entry name" value="UDP-GLYCOSYLTRANSFERASE 72B1"/>
    <property type="match status" value="1"/>
</dbReference>
<keyword evidence="6" id="KW-1185">Reference proteome</keyword>
<dbReference type="SUPFAM" id="SSF53756">
    <property type="entry name" value="UDP-Glycosyltransferase/glycogen phosphorylase"/>
    <property type="match status" value="1"/>
</dbReference>
<evidence type="ECO:0000256" key="1">
    <source>
        <dbReference type="ARBA" id="ARBA00009995"/>
    </source>
</evidence>
<dbReference type="CDD" id="cd03784">
    <property type="entry name" value="GT1_Gtf-like"/>
    <property type="match status" value="1"/>
</dbReference>
<comment type="similarity">
    <text evidence="1 4">Belongs to the UDP-glycosyltransferase family.</text>
</comment>
<evidence type="ECO:0000313" key="7">
    <source>
        <dbReference type="RefSeq" id="XP_021818666.1"/>
    </source>
</evidence>
<keyword evidence="3 4" id="KW-0808">Transferase</keyword>
<dbReference type="Gene3D" id="3.40.50.2000">
    <property type="entry name" value="Glycogen Phosphorylase B"/>
    <property type="match status" value="2"/>
</dbReference>
<dbReference type="EC" id="2.4.1.-" evidence="5"/>